<organism evidence="1 2">
    <name type="scientific">Bauhinia variegata</name>
    <name type="common">Purple orchid tree</name>
    <name type="synonym">Phanera variegata</name>
    <dbReference type="NCBI Taxonomy" id="167791"/>
    <lineage>
        <taxon>Eukaryota</taxon>
        <taxon>Viridiplantae</taxon>
        <taxon>Streptophyta</taxon>
        <taxon>Embryophyta</taxon>
        <taxon>Tracheophyta</taxon>
        <taxon>Spermatophyta</taxon>
        <taxon>Magnoliopsida</taxon>
        <taxon>eudicotyledons</taxon>
        <taxon>Gunneridae</taxon>
        <taxon>Pentapetalae</taxon>
        <taxon>rosids</taxon>
        <taxon>fabids</taxon>
        <taxon>Fabales</taxon>
        <taxon>Fabaceae</taxon>
        <taxon>Cercidoideae</taxon>
        <taxon>Cercideae</taxon>
        <taxon>Bauhiniinae</taxon>
        <taxon>Bauhinia</taxon>
    </lineage>
</organism>
<proteinExistence type="predicted"/>
<sequence>MNSSLFLRPDWDIWHEFCCSDFGLELESCSTTATAAAYSDALSFDMVDLHFSTDLQPNQAVKVEETTTSELDKNSNKSKQILESSHSEFTAAVVNSKDRSYVGVRKRPWGKFAAEIRDTTRHGARVWLGTFDTAEAAALAYDQAAYSMRGPTATLNFPVEMVRQSLQDFKYACSEGSSPALALKQKHCIQRKLAAKARKNKSKATSSVVVLEDLGVDYLEQLLAVSDQNVSPSNHFKK</sequence>
<dbReference type="Proteomes" id="UP000828941">
    <property type="component" value="Chromosome 13"/>
</dbReference>
<gene>
    <name evidence="1" type="ORF">L6164_034427</name>
</gene>
<protein>
    <submittedName>
        <fullName evidence="1">Uncharacterized protein</fullName>
    </submittedName>
</protein>
<evidence type="ECO:0000313" key="2">
    <source>
        <dbReference type="Proteomes" id="UP000828941"/>
    </source>
</evidence>
<name>A0ACB9KV63_BAUVA</name>
<dbReference type="EMBL" id="CM039438">
    <property type="protein sequence ID" value="KAI4301113.1"/>
    <property type="molecule type" value="Genomic_DNA"/>
</dbReference>
<reference evidence="1 2" key="1">
    <citation type="journal article" date="2022" name="DNA Res.">
        <title>Chromosomal-level genome assembly of the orchid tree Bauhinia variegata (Leguminosae; Cercidoideae) supports the allotetraploid origin hypothesis of Bauhinia.</title>
        <authorList>
            <person name="Zhong Y."/>
            <person name="Chen Y."/>
            <person name="Zheng D."/>
            <person name="Pang J."/>
            <person name="Liu Y."/>
            <person name="Luo S."/>
            <person name="Meng S."/>
            <person name="Qian L."/>
            <person name="Wei D."/>
            <person name="Dai S."/>
            <person name="Zhou R."/>
        </authorList>
    </citation>
    <scope>NUCLEOTIDE SEQUENCE [LARGE SCALE GENOMIC DNA]</scope>
    <source>
        <strain evidence="1">BV-YZ2020</strain>
    </source>
</reference>
<comment type="caution">
    <text evidence="1">The sequence shown here is derived from an EMBL/GenBank/DDBJ whole genome shotgun (WGS) entry which is preliminary data.</text>
</comment>
<accession>A0ACB9KV63</accession>
<keyword evidence="2" id="KW-1185">Reference proteome</keyword>
<evidence type="ECO:0000313" key="1">
    <source>
        <dbReference type="EMBL" id="KAI4301113.1"/>
    </source>
</evidence>